<dbReference type="InterPro" id="IPR017943">
    <property type="entry name" value="Bactericidal_perm-incr_a/b_dom"/>
</dbReference>
<dbReference type="EMBL" id="VWPW01029054">
    <property type="protein sequence ID" value="NWJ10143.1"/>
    <property type="molecule type" value="Genomic_DNA"/>
</dbReference>
<reference evidence="3 4" key="1">
    <citation type="submission" date="2019-09" db="EMBL/GenBank/DDBJ databases">
        <title>Bird 10,000 Genomes (B10K) Project - Family phase.</title>
        <authorList>
            <person name="Zhang G."/>
        </authorList>
    </citation>
    <scope>NUCLEOTIDE SEQUENCE [LARGE SCALE GENOMIC DNA]</scope>
    <source>
        <strain evidence="3">B10K-MSB-37135</strain>
        <tissue evidence="3">Heart</tissue>
    </source>
</reference>
<dbReference type="GO" id="GO:0001530">
    <property type="term" value="F:lipopolysaccharide binding"/>
    <property type="evidence" value="ECO:0007669"/>
    <property type="project" value="TreeGrafter"/>
</dbReference>
<keyword evidence="1" id="KW-1015">Disulfide bond</keyword>
<evidence type="ECO:0000313" key="4">
    <source>
        <dbReference type="Proteomes" id="UP000534426"/>
    </source>
</evidence>
<comment type="function">
    <text evidence="1">The cytotoxic action of BPI is limited to many species of Gram-negative bacteria; this specificity may be explained by a strong affinity of the very basic N-terminal half for the negatively charged lipopolysaccharides that are unique to the Gram-negative bacterial outer envelope.</text>
</comment>
<dbReference type="AlphaFoldDB" id="A0A7K4LZT6"/>
<feature type="domain" description="Lipid-binding serum glycoprotein C-terminal" evidence="2">
    <location>
        <begin position="14"/>
        <end position="88"/>
    </location>
</feature>
<dbReference type="InterPro" id="IPR032942">
    <property type="entry name" value="BPI/LBP/Plunc"/>
</dbReference>
<protein>
    <recommendedName>
        <fullName evidence="1">Bactericidal permeability-increasing protein</fullName>
        <shortName evidence="1">BPI</shortName>
    </recommendedName>
</protein>
<dbReference type="Proteomes" id="UP000534426">
    <property type="component" value="Unassembled WGS sequence"/>
</dbReference>
<gene>
    <name evidence="3" type="primary">Bpi</name>
    <name evidence="3" type="ORF">CRYUND_R01420</name>
</gene>
<comment type="subcellular location">
    <subcellularLocation>
        <location evidence="1">Secreted</location>
    </subcellularLocation>
</comment>
<evidence type="ECO:0000259" key="2">
    <source>
        <dbReference type="Pfam" id="PF02886"/>
    </source>
</evidence>
<keyword evidence="1" id="KW-0929">Antimicrobial</keyword>
<dbReference type="PANTHER" id="PTHR10504">
    <property type="entry name" value="BACTERICIDAL PERMEABILITY-INCREASING BPI PROTEIN-RELATED"/>
    <property type="match status" value="1"/>
</dbReference>
<dbReference type="GO" id="GO:0045087">
    <property type="term" value="P:innate immune response"/>
    <property type="evidence" value="ECO:0007669"/>
    <property type="project" value="UniProtKB-UniRule"/>
</dbReference>
<accession>A0A7K4LZT6</accession>
<dbReference type="GO" id="GO:0005615">
    <property type="term" value="C:extracellular space"/>
    <property type="evidence" value="ECO:0007669"/>
    <property type="project" value="UniProtKB-UniRule"/>
</dbReference>
<sequence>RSPRRLRPSTARSPQMQELYPDRPMELRVWARRQPLLSCRPDGLRLALHGTAETVVLLPNGTRAPAFLLHLEANVTGKPVLTANRIGGPCWAQGVPVGLKGSLPDSRGPRIPQVQNLENLLSFGLRLLGLPLLNRECRPTAPP</sequence>
<dbReference type="GO" id="GO:0031663">
    <property type="term" value="P:lipopolysaccharide-mediated signaling pathway"/>
    <property type="evidence" value="ECO:0007669"/>
    <property type="project" value="TreeGrafter"/>
</dbReference>
<keyword evidence="1" id="KW-0732">Signal</keyword>
<name>A0A7K4LZT6_9AVES</name>
<comment type="domain">
    <text evidence="1">The N-terminal region may be exposed to the interior of the granule, whereas the C-terminal portion may be embedded in the membrane. During phagocytosis and degranulation, proteases may be released and activated and cleave BPI at the junction of the N- and C-terminal portions of the molecule, providing controlled release of the N-terminal antibacterial fragment when bacteria are ingested.</text>
</comment>
<dbReference type="Pfam" id="PF02886">
    <property type="entry name" value="LBP_BPI_CETP_C"/>
    <property type="match status" value="1"/>
</dbReference>
<dbReference type="Gene3D" id="3.15.20.10">
    <property type="entry name" value="Bactericidal permeability-increasing protein, domain 2"/>
    <property type="match status" value="1"/>
</dbReference>
<organism evidence="3 4">
    <name type="scientific">Crypturellus undulatus</name>
    <dbReference type="NCBI Taxonomy" id="48396"/>
    <lineage>
        <taxon>Eukaryota</taxon>
        <taxon>Metazoa</taxon>
        <taxon>Chordata</taxon>
        <taxon>Craniata</taxon>
        <taxon>Vertebrata</taxon>
        <taxon>Euteleostomi</taxon>
        <taxon>Archelosauria</taxon>
        <taxon>Archosauria</taxon>
        <taxon>Dinosauria</taxon>
        <taxon>Saurischia</taxon>
        <taxon>Theropoda</taxon>
        <taxon>Coelurosauria</taxon>
        <taxon>Aves</taxon>
        <taxon>Palaeognathae</taxon>
        <taxon>Tinamiformes</taxon>
        <taxon>Tinamidae</taxon>
        <taxon>Crypturellus</taxon>
    </lineage>
</organism>
<keyword evidence="1" id="KW-0044">Antibiotic</keyword>
<dbReference type="PANTHER" id="PTHR10504:SF84">
    <property type="entry name" value="BACTERICIDAL PERMEABILITY-INCREASING PROTEIN"/>
    <property type="match status" value="1"/>
</dbReference>
<feature type="non-terminal residue" evidence="3">
    <location>
        <position position="143"/>
    </location>
</feature>
<keyword evidence="4" id="KW-1185">Reference proteome</keyword>
<keyword evidence="1" id="KW-0391">Immunity</keyword>
<dbReference type="SUPFAM" id="SSF55394">
    <property type="entry name" value="Bactericidal permeability-increasing protein, BPI"/>
    <property type="match status" value="1"/>
</dbReference>
<dbReference type="GO" id="GO:0050829">
    <property type="term" value="P:defense response to Gram-negative bacterium"/>
    <property type="evidence" value="ECO:0007669"/>
    <property type="project" value="UniProtKB-UniRule"/>
</dbReference>
<proteinExistence type="predicted"/>
<evidence type="ECO:0000256" key="1">
    <source>
        <dbReference type="RuleBase" id="RU369039"/>
    </source>
</evidence>
<evidence type="ECO:0000313" key="3">
    <source>
        <dbReference type="EMBL" id="NWJ10143.1"/>
    </source>
</evidence>
<keyword evidence="1" id="KW-0964">Secreted</keyword>
<comment type="subunit">
    <text evidence="1">Monomer. Homodimer; disulfide-linked.</text>
</comment>
<keyword evidence="1" id="KW-0325">Glycoprotein</keyword>
<comment type="caution">
    <text evidence="3">The sequence shown here is derived from an EMBL/GenBank/DDBJ whole genome shotgun (WGS) entry which is preliminary data.</text>
</comment>
<comment type="domain">
    <text evidence="1">The N- and C-terminal barrels adopt an identical fold despite having only 13% of conserved residues.</text>
</comment>
<dbReference type="InterPro" id="IPR001124">
    <property type="entry name" value="Lipid-bd_serum_glycop_C"/>
</dbReference>
<feature type="non-terminal residue" evidence="3">
    <location>
        <position position="1"/>
    </location>
</feature>
<keyword evidence="1" id="KW-0399">Innate immunity</keyword>